<organism evidence="10 11">
    <name type="scientific">Glutamicibacter creatinolyticus</name>
    <dbReference type="NCBI Taxonomy" id="162496"/>
    <lineage>
        <taxon>Bacteria</taxon>
        <taxon>Bacillati</taxon>
        <taxon>Actinomycetota</taxon>
        <taxon>Actinomycetes</taxon>
        <taxon>Micrococcales</taxon>
        <taxon>Micrococcaceae</taxon>
        <taxon>Glutamicibacter</taxon>
    </lineage>
</organism>
<evidence type="ECO:0000256" key="6">
    <source>
        <dbReference type="ARBA" id="ARBA00022833"/>
    </source>
</evidence>
<protein>
    <recommendedName>
        <fullName evidence="3">adenosine deaminase</fullName>
        <ecNumber evidence="3">3.5.4.4</ecNumber>
    </recommendedName>
</protein>
<dbReference type="FunFam" id="3.20.20.140:FF:000020">
    <property type="entry name" value="Adenosine deaminase"/>
    <property type="match status" value="1"/>
</dbReference>
<dbReference type="SUPFAM" id="SSF51556">
    <property type="entry name" value="Metallo-dependent hydrolases"/>
    <property type="match status" value="1"/>
</dbReference>
<feature type="domain" description="Adenosine deaminase" evidence="9">
    <location>
        <begin position="20"/>
        <end position="376"/>
    </location>
</feature>
<dbReference type="InterPro" id="IPR006330">
    <property type="entry name" value="Ado/ade_deaminase"/>
</dbReference>
<dbReference type="InterPro" id="IPR001365">
    <property type="entry name" value="A_deaminase_dom"/>
</dbReference>
<evidence type="ECO:0000256" key="1">
    <source>
        <dbReference type="ARBA" id="ARBA00001947"/>
    </source>
</evidence>
<accession>A0A5B7WQK1</accession>
<dbReference type="PANTHER" id="PTHR11409">
    <property type="entry name" value="ADENOSINE DEAMINASE"/>
    <property type="match status" value="1"/>
</dbReference>
<keyword evidence="4" id="KW-0479">Metal-binding</keyword>
<dbReference type="GO" id="GO:0046103">
    <property type="term" value="P:inosine biosynthetic process"/>
    <property type="evidence" value="ECO:0007669"/>
    <property type="project" value="TreeGrafter"/>
</dbReference>
<dbReference type="Gene3D" id="3.20.20.140">
    <property type="entry name" value="Metal-dependent hydrolases"/>
    <property type="match status" value="1"/>
</dbReference>
<name>A0A5B7WQK1_9MICC</name>
<evidence type="ECO:0000256" key="4">
    <source>
        <dbReference type="ARBA" id="ARBA00022723"/>
    </source>
</evidence>
<keyword evidence="6" id="KW-0862">Zinc</keyword>
<feature type="region of interest" description="Disordered" evidence="8">
    <location>
        <begin position="384"/>
        <end position="404"/>
    </location>
</feature>
<dbReference type="EMBL" id="CP034412">
    <property type="protein sequence ID" value="QCY46341.1"/>
    <property type="molecule type" value="Genomic_DNA"/>
</dbReference>
<dbReference type="InterPro" id="IPR032466">
    <property type="entry name" value="Metal_Hydrolase"/>
</dbReference>
<sequence length="404" mass="44301">MTEELIHLAYDPEFDFRDLPKISLHDHLDGGLRPQTIIELAAEVGHTLPADDAESLGEWFRESADSGSLPRYLETFEHTIAVMQTKGALKRVASEFVEDLVADGVIYGEVRWAPEQHLAKGLSLDEAVEAVQAGLDEAVERLTEEGHLIQVGQLVTAMRHADRGKEIAELALRHRGDGVVGFDIAGAEEGFPPSRMAEAFDLLAENFFPTTVHAGEAAGIDSIKEAILVGRAQRLGHGVRIAEDITIEFGGVDDEGEQVGEDTGLVSLGQVANWVRERGIPLEICPSSNLQTGASAGFGQGIENHPIDLLVQTGFNVTISPDNRLMSGTTLSDEYELLVEAFDYDLEDLLDLTLNAAEAAFVPLEVREMMVEYINDAYADLLDDEDDDFDDEYDEDDFDEDDED</sequence>
<keyword evidence="5" id="KW-0378">Hydrolase</keyword>
<dbReference type="Proteomes" id="UP000307000">
    <property type="component" value="Chromosome"/>
</dbReference>
<evidence type="ECO:0000256" key="3">
    <source>
        <dbReference type="ARBA" id="ARBA00012784"/>
    </source>
</evidence>
<reference evidence="10 11" key="1">
    <citation type="submission" date="2018-12" db="EMBL/GenBank/DDBJ databases">
        <title>Complete Genome Sequence of Glutamicibacter creatinolyticus strain LGCM259,isolated from an abscess of a 12-year-old mare in Italy.</title>
        <authorList>
            <person name="Santos R.G."/>
            <person name="Silva A.L."/>
            <person name="Seyffert N."/>
            <person name="Castro T.L.P."/>
            <person name="Attili A.R."/>
            <person name="Rifici C."/>
            <person name="Mazzullo G."/>
            <person name="Brenig B."/>
            <person name="Venanzi F."/>
            <person name="Azevedo V."/>
        </authorList>
    </citation>
    <scope>NUCLEOTIDE SEQUENCE [LARGE SCALE GENOMIC DNA]</scope>
    <source>
        <strain evidence="10 11">LGCM 259</strain>
    </source>
</reference>
<dbReference type="GO" id="GO:0009117">
    <property type="term" value="P:nucleotide metabolic process"/>
    <property type="evidence" value="ECO:0007669"/>
    <property type="project" value="UniProtKB-KW"/>
</dbReference>
<dbReference type="AlphaFoldDB" id="A0A5B7WQK1"/>
<evidence type="ECO:0000259" key="9">
    <source>
        <dbReference type="Pfam" id="PF00962"/>
    </source>
</evidence>
<dbReference type="KEGG" id="gcr:GcLGCM259_0577"/>
<dbReference type="GO" id="GO:0046872">
    <property type="term" value="F:metal ion binding"/>
    <property type="evidence" value="ECO:0007669"/>
    <property type="project" value="UniProtKB-KW"/>
</dbReference>
<dbReference type="GO" id="GO:0043103">
    <property type="term" value="P:hypoxanthine salvage"/>
    <property type="evidence" value="ECO:0007669"/>
    <property type="project" value="TreeGrafter"/>
</dbReference>
<evidence type="ECO:0000256" key="2">
    <source>
        <dbReference type="ARBA" id="ARBA00006676"/>
    </source>
</evidence>
<dbReference type="GO" id="GO:0005829">
    <property type="term" value="C:cytosol"/>
    <property type="evidence" value="ECO:0007669"/>
    <property type="project" value="TreeGrafter"/>
</dbReference>
<evidence type="ECO:0000256" key="8">
    <source>
        <dbReference type="SAM" id="MobiDB-lite"/>
    </source>
</evidence>
<keyword evidence="11" id="KW-1185">Reference proteome</keyword>
<comment type="cofactor">
    <cofactor evidence="1">
        <name>Zn(2+)</name>
        <dbReference type="ChEBI" id="CHEBI:29105"/>
    </cofactor>
</comment>
<comment type="similarity">
    <text evidence="2">Belongs to the metallo-dependent hydrolases superfamily. Adenosine and AMP deaminases family.</text>
</comment>
<dbReference type="EC" id="3.5.4.4" evidence="3"/>
<dbReference type="GO" id="GO:0006154">
    <property type="term" value="P:adenosine catabolic process"/>
    <property type="evidence" value="ECO:0007669"/>
    <property type="project" value="TreeGrafter"/>
</dbReference>
<gene>
    <name evidence="10" type="ORF">GcLGCM259_0577</name>
</gene>
<dbReference type="RefSeq" id="WP_138925712.1">
    <property type="nucleotide sequence ID" value="NZ_CP034412.1"/>
</dbReference>
<evidence type="ECO:0000256" key="5">
    <source>
        <dbReference type="ARBA" id="ARBA00022801"/>
    </source>
</evidence>
<evidence type="ECO:0000256" key="7">
    <source>
        <dbReference type="ARBA" id="ARBA00023080"/>
    </source>
</evidence>
<dbReference type="NCBIfam" id="NF006847">
    <property type="entry name" value="PRK09358.1-2"/>
    <property type="match status" value="1"/>
</dbReference>
<proteinExistence type="inferred from homology"/>
<dbReference type="PANTHER" id="PTHR11409:SF43">
    <property type="entry name" value="ADENOSINE DEAMINASE"/>
    <property type="match status" value="1"/>
</dbReference>
<dbReference type="GO" id="GO:0004000">
    <property type="term" value="F:adenosine deaminase activity"/>
    <property type="evidence" value="ECO:0007669"/>
    <property type="project" value="UniProtKB-ARBA"/>
</dbReference>
<dbReference type="Pfam" id="PF00962">
    <property type="entry name" value="A_deaminase"/>
    <property type="match status" value="1"/>
</dbReference>
<keyword evidence="7" id="KW-0546">Nucleotide metabolism</keyword>
<evidence type="ECO:0000313" key="11">
    <source>
        <dbReference type="Proteomes" id="UP000307000"/>
    </source>
</evidence>
<evidence type="ECO:0000313" key="10">
    <source>
        <dbReference type="EMBL" id="QCY46341.1"/>
    </source>
</evidence>